<dbReference type="InterPro" id="IPR002878">
    <property type="entry name" value="ChsH2_C"/>
</dbReference>
<evidence type="ECO:0000313" key="6">
    <source>
        <dbReference type="Proteomes" id="UP000278036"/>
    </source>
</evidence>
<protein>
    <recommendedName>
        <fullName evidence="7">Zn-ribbon domain-containing OB-fold protein</fullName>
    </recommendedName>
</protein>
<dbReference type="InParanoid" id="A0A3A9K4D1"/>
<dbReference type="OrthoDB" id="3182121at2"/>
<dbReference type="SUPFAM" id="SSF50249">
    <property type="entry name" value="Nucleic acid-binding proteins"/>
    <property type="match status" value="1"/>
</dbReference>
<evidence type="ECO:0000313" key="5">
    <source>
        <dbReference type="Proteomes" id="UP000274097"/>
    </source>
</evidence>
<reference evidence="3 6" key="1">
    <citation type="submission" date="2018-09" db="EMBL/GenBank/DDBJ databases">
        <title>Roseomonas sp. nov., isolated from feces of Tibetan antelopes in the Qinghai-Tibet plateau, China.</title>
        <authorList>
            <person name="Tian Z."/>
        </authorList>
    </citation>
    <scope>NUCLEOTIDE SEQUENCE [LARGE SCALE GENOMIC DNA]</scope>
    <source>
        <strain evidence="4 5">Z23</strain>
        <strain evidence="3 6">Z24</strain>
    </source>
</reference>
<dbReference type="EMBL" id="RAQU01000001">
    <property type="protein sequence ID" value="RKK06219.1"/>
    <property type="molecule type" value="Genomic_DNA"/>
</dbReference>
<dbReference type="Gene3D" id="6.10.30.10">
    <property type="match status" value="1"/>
</dbReference>
<evidence type="ECO:0000313" key="4">
    <source>
        <dbReference type="EMBL" id="RMI19719.1"/>
    </source>
</evidence>
<sequence length="139" mass="15549">MDTTTLSTKPRPTVDAVSRGFWENCRRGILSVQRCDDCGHQHYPGSPVCPNCLSSRQSWAPVSGRGKLVSWVRFHRAYWDSFRAELPYLVCLVRLEEGPLMLSNFAGETPDDPPIGASVKVTFEAVDEALSLPKFRIHA</sequence>
<name>A0A3A9K4D1_9PROT</name>
<feature type="domain" description="ChsH2 C-terminal OB-fold" evidence="1">
    <location>
        <begin position="59"/>
        <end position="124"/>
    </location>
</feature>
<evidence type="ECO:0000259" key="1">
    <source>
        <dbReference type="Pfam" id="PF01796"/>
    </source>
</evidence>
<dbReference type="Proteomes" id="UP000278036">
    <property type="component" value="Unassembled WGS sequence"/>
</dbReference>
<evidence type="ECO:0000313" key="3">
    <source>
        <dbReference type="EMBL" id="RKK06219.1"/>
    </source>
</evidence>
<dbReference type="PANTHER" id="PTHR34075">
    <property type="entry name" value="BLR3430 PROTEIN"/>
    <property type="match status" value="1"/>
</dbReference>
<feature type="domain" description="ChsH2 rubredoxin-like zinc ribbon" evidence="2">
    <location>
        <begin position="22"/>
        <end position="55"/>
    </location>
</feature>
<accession>A0A3A9K4D1</accession>
<dbReference type="PANTHER" id="PTHR34075:SF5">
    <property type="entry name" value="BLR3430 PROTEIN"/>
    <property type="match status" value="1"/>
</dbReference>
<dbReference type="EMBL" id="RFLX01000016">
    <property type="protein sequence ID" value="RMI19719.1"/>
    <property type="molecule type" value="Genomic_DNA"/>
</dbReference>
<evidence type="ECO:0008006" key="7">
    <source>
        <dbReference type="Google" id="ProtNLM"/>
    </source>
</evidence>
<dbReference type="InterPro" id="IPR052513">
    <property type="entry name" value="Thioester_dehydratase-like"/>
</dbReference>
<comment type="caution">
    <text evidence="3">The sequence shown here is derived from an EMBL/GenBank/DDBJ whole genome shotgun (WGS) entry which is preliminary data.</text>
</comment>
<evidence type="ECO:0000259" key="2">
    <source>
        <dbReference type="Pfam" id="PF12172"/>
    </source>
</evidence>
<gene>
    <name evidence="3" type="ORF">D6Z83_00125</name>
    <name evidence="4" type="ORF">EBE87_18895</name>
</gene>
<dbReference type="Pfam" id="PF12172">
    <property type="entry name" value="zf-ChsH2"/>
    <property type="match status" value="1"/>
</dbReference>
<dbReference type="AlphaFoldDB" id="A0A3A9K4D1"/>
<dbReference type="RefSeq" id="WP_120636297.1">
    <property type="nucleotide sequence ID" value="NZ_RAQU01000001.1"/>
</dbReference>
<dbReference type="Pfam" id="PF01796">
    <property type="entry name" value="OB_ChsH2_C"/>
    <property type="match status" value="1"/>
</dbReference>
<proteinExistence type="predicted"/>
<keyword evidence="5" id="KW-1185">Reference proteome</keyword>
<dbReference type="InterPro" id="IPR022002">
    <property type="entry name" value="ChsH2_Znr"/>
</dbReference>
<dbReference type="Proteomes" id="UP000274097">
    <property type="component" value="Unassembled WGS sequence"/>
</dbReference>
<organism evidence="3 6">
    <name type="scientific">Teichococcus wenyumeiae</name>
    <dbReference type="NCBI Taxonomy" id="2478470"/>
    <lineage>
        <taxon>Bacteria</taxon>
        <taxon>Pseudomonadati</taxon>
        <taxon>Pseudomonadota</taxon>
        <taxon>Alphaproteobacteria</taxon>
        <taxon>Acetobacterales</taxon>
        <taxon>Roseomonadaceae</taxon>
        <taxon>Roseomonas</taxon>
    </lineage>
</organism>
<dbReference type="InterPro" id="IPR012340">
    <property type="entry name" value="NA-bd_OB-fold"/>
</dbReference>